<dbReference type="EMBL" id="BDSP01000183">
    <property type="protein sequence ID" value="GAX22378.1"/>
    <property type="molecule type" value="Genomic_DNA"/>
</dbReference>
<dbReference type="Proteomes" id="UP000198406">
    <property type="component" value="Unassembled WGS sequence"/>
</dbReference>
<keyword evidence="1" id="KW-0175">Coiled coil</keyword>
<feature type="coiled-coil region" evidence="1">
    <location>
        <begin position="185"/>
        <end position="212"/>
    </location>
</feature>
<dbReference type="InParanoid" id="A0A1Z5K8U8"/>
<organism evidence="2 3">
    <name type="scientific">Fistulifera solaris</name>
    <name type="common">Oleaginous diatom</name>
    <dbReference type="NCBI Taxonomy" id="1519565"/>
    <lineage>
        <taxon>Eukaryota</taxon>
        <taxon>Sar</taxon>
        <taxon>Stramenopiles</taxon>
        <taxon>Ochrophyta</taxon>
        <taxon>Bacillariophyta</taxon>
        <taxon>Bacillariophyceae</taxon>
        <taxon>Bacillariophycidae</taxon>
        <taxon>Naviculales</taxon>
        <taxon>Naviculaceae</taxon>
        <taxon>Fistulifera</taxon>
    </lineage>
</organism>
<protein>
    <submittedName>
        <fullName evidence="2">Uncharacterized protein</fullName>
    </submittedName>
</protein>
<name>A0A1Z5K8U8_FISSO</name>
<dbReference type="OrthoDB" id="48866at2759"/>
<accession>A0A1Z5K8U8</accession>
<evidence type="ECO:0000313" key="3">
    <source>
        <dbReference type="Proteomes" id="UP000198406"/>
    </source>
</evidence>
<sequence>MWKLSFPSKRLAKLASSRSLCCSETAITPSCNPSRDGTDLSLYKNDNEAASFKKSRRASLRRLSLPSTSRPHWGKRLQRRMSFRMPKLMSKEDGCDSLSLTNPSEEDASIKSTLSTTCCSSAPSSPSTGLKTHPRSVRFSVVQIREFARTVGENPACKAGPPLTLDWSFVERPEVWLFDTHADDLPDLQKNKRTLQELFVSAERRIELLREDWGITESELAAAMHVVDEIKKSRQQVVVEFRRLLAVKRQQQEQAARASDASDVDLIITRLEC</sequence>
<comment type="caution">
    <text evidence="2">The sequence shown here is derived from an EMBL/GenBank/DDBJ whole genome shotgun (WGS) entry which is preliminary data.</text>
</comment>
<reference evidence="2 3" key="1">
    <citation type="journal article" date="2015" name="Plant Cell">
        <title>Oil accumulation by the oleaginous diatom Fistulifera solaris as revealed by the genome and transcriptome.</title>
        <authorList>
            <person name="Tanaka T."/>
            <person name="Maeda Y."/>
            <person name="Veluchamy A."/>
            <person name="Tanaka M."/>
            <person name="Abida H."/>
            <person name="Marechal E."/>
            <person name="Bowler C."/>
            <person name="Muto M."/>
            <person name="Sunaga Y."/>
            <person name="Tanaka M."/>
            <person name="Yoshino T."/>
            <person name="Taniguchi T."/>
            <person name="Fukuda Y."/>
            <person name="Nemoto M."/>
            <person name="Matsumoto M."/>
            <person name="Wong P.S."/>
            <person name="Aburatani S."/>
            <person name="Fujibuchi W."/>
        </authorList>
    </citation>
    <scope>NUCLEOTIDE SEQUENCE [LARGE SCALE GENOMIC DNA]</scope>
    <source>
        <strain evidence="2 3">JPCC DA0580</strain>
    </source>
</reference>
<keyword evidence="3" id="KW-1185">Reference proteome</keyword>
<evidence type="ECO:0000313" key="2">
    <source>
        <dbReference type="EMBL" id="GAX22378.1"/>
    </source>
</evidence>
<gene>
    <name evidence="2" type="ORF">FisN_8Hh378</name>
</gene>
<dbReference type="AlphaFoldDB" id="A0A1Z5K8U8"/>
<evidence type="ECO:0000256" key="1">
    <source>
        <dbReference type="SAM" id="Coils"/>
    </source>
</evidence>
<proteinExistence type="predicted"/>